<evidence type="ECO:0000256" key="1">
    <source>
        <dbReference type="SAM" id="MobiDB-lite"/>
    </source>
</evidence>
<feature type="chain" id="PRO_5046899659" evidence="2">
    <location>
        <begin position="28"/>
        <end position="141"/>
    </location>
</feature>
<keyword evidence="2" id="KW-0732">Signal</keyword>
<keyword evidence="4" id="KW-1185">Reference proteome</keyword>
<accession>A0ABS9SXR4</accession>
<reference evidence="3" key="1">
    <citation type="submission" date="2022-03" db="EMBL/GenBank/DDBJ databases">
        <authorList>
            <person name="Santos J.D.N."/>
            <person name="Kallscheuer N."/>
            <person name="Jogler C."/>
            <person name="Lage O.M."/>
        </authorList>
    </citation>
    <scope>NUCLEOTIDE SEQUENCE</scope>
    <source>
        <strain evidence="3">M600PL45_2</strain>
    </source>
</reference>
<comment type="caution">
    <text evidence="3">The sequence shown here is derived from an EMBL/GenBank/DDBJ whole genome shotgun (WGS) entry which is preliminary data.</text>
</comment>
<reference evidence="3" key="2">
    <citation type="journal article" date="2023" name="Int. J. Syst. Evol. Microbiol.">
        <title>Streptomyces marispadix sp. nov., isolated from marine beach sediment of the Northern Coast of Portugal.</title>
        <authorList>
            <person name="dos Santos J.D.N."/>
            <person name="Vitorino I.R."/>
            <person name="Kallscheuer N."/>
            <person name="Srivastava A."/>
            <person name="Krautwurst S."/>
            <person name="Marz M."/>
            <person name="Jogler C."/>
            <person name="Lobo Da Cunha A."/>
            <person name="Catita J."/>
            <person name="Goncalves H."/>
            <person name="Gonzalez I."/>
            <person name="Reyes F."/>
            <person name="Lage O.M."/>
        </authorList>
    </citation>
    <scope>NUCLEOTIDE SEQUENCE</scope>
    <source>
        <strain evidence="3">M600PL45_2</strain>
    </source>
</reference>
<feature type="compositionally biased region" description="Acidic residues" evidence="1">
    <location>
        <begin position="131"/>
        <end position="141"/>
    </location>
</feature>
<evidence type="ECO:0000256" key="2">
    <source>
        <dbReference type="SAM" id="SignalP"/>
    </source>
</evidence>
<evidence type="ECO:0000313" key="4">
    <source>
        <dbReference type="Proteomes" id="UP001166784"/>
    </source>
</evidence>
<gene>
    <name evidence="3" type="ORF">MMA15_11890</name>
</gene>
<evidence type="ECO:0000313" key="3">
    <source>
        <dbReference type="EMBL" id="MCH6161077.1"/>
    </source>
</evidence>
<feature type="signal peptide" evidence="2">
    <location>
        <begin position="1"/>
        <end position="27"/>
    </location>
</feature>
<sequence>MKNLARAITTAGVAIAVGLVGVPSASAVVKEAGKTAAAAKSSAPAKKTSASAPAETTAVKAALASSRPVTVNVYYVMHDGRVVSEQGPGNSAAHQVEGNSGAVDMQTQNEPITTGDLNAEQNKGDTTFEVEGSEQDTGEVS</sequence>
<feature type="region of interest" description="Disordered" evidence="1">
    <location>
        <begin position="85"/>
        <end position="141"/>
    </location>
</feature>
<dbReference type="RefSeq" id="WP_241059196.1">
    <property type="nucleotide sequence ID" value="NZ_JAKWJU010000002.1"/>
</dbReference>
<dbReference type="Proteomes" id="UP001166784">
    <property type="component" value="Unassembled WGS sequence"/>
</dbReference>
<feature type="compositionally biased region" description="Polar residues" evidence="1">
    <location>
        <begin position="105"/>
        <end position="125"/>
    </location>
</feature>
<protein>
    <submittedName>
        <fullName evidence="3">Uncharacterized protein</fullName>
    </submittedName>
</protein>
<dbReference type="EMBL" id="JAKWJU010000002">
    <property type="protein sequence ID" value="MCH6161077.1"/>
    <property type="molecule type" value="Genomic_DNA"/>
</dbReference>
<organism evidence="3 4">
    <name type="scientific">Streptomyces marispadix</name>
    <dbReference type="NCBI Taxonomy" id="2922868"/>
    <lineage>
        <taxon>Bacteria</taxon>
        <taxon>Bacillati</taxon>
        <taxon>Actinomycetota</taxon>
        <taxon>Actinomycetes</taxon>
        <taxon>Kitasatosporales</taxon>
        <taxon>Streptomycetaceae</taxon>
        <taxon>Streptomyces</taxon>
    </lineage>
</organism>
<name>A0ABS9SXR4_9ACTN</name>
<proteinExistence type="predicted"/>